<comment type="subcellular location">
    <subcellularLocation>
        <location evidence="1">Cell membrane</location>
        <topology evidence="1">Multi-pass membrane protein</topology>
    </subcellularLocation>
</comment>
<keyword evidence="8" id="KW-1185">Reference proteome</keyword>
<gene>
    <name evidence="7" type="ORF">H8706_02870</name>
</gene>
<dbReference type="PANTHER" id="PTHR32196:SF69">
    <property type="entry name" value="BRANCHED-CHAIN AMINO ACID TRANSPORT SYSTEM, PERMEASE PROTEIN"/>
    <property type="match status" value="1"/>
</dbReference>
<name>A0A926FCL5_9FIRM</name>
<feature type="transmembrane region" description="Helical" evidence="6">
    <location>
        <begin position="272"/>
        <end position="289"/>
    </location>
</feature>
<keyword evidence="5 6" id="KW-0472">Membrane</keyword>
<feature type="transmembrane region" description="Helical" evidence="6">
    <location>
        <begin position="89"/>
        <end position="107"/>
    </location>
</feature>
<evidence type="ECO:0000256" key="6">
    <source>
        <dbReference type="SAM" id="Phobius"/>
    </source>
</evidence>
<feature type="transmembrane region" description="Helical" evidence="6">
    <location>
        <begin position="189"/>
        <end position="206"/>
    </location>
</feature>
<dbReference type="GO" id="GO:0005886">
    <property type="term" value="C:plasma membrane"/>
    <property type="evidence" value="ECO:0007669"/>
    <property type="project" value="UniProtKB-SubCell"/>
</dbReference>
<feature type="transmembrane region" description="Helical" evidence="6">
    <location>
        <begin position="60"/>
        <end position="82"/>
    </location>
</feature>
<dbReference type="GO" id="GO:0022857">
    <property type="term" value="F:transmembrane transporter activity"/>
    <property type="evidence" value="ECO:0007669"/>
    <property type="project" value="InterPro"/>
</dbReference>
<dbReference type="EMBL" id="JACRTE010000002">
    <property type="protein sequence ID" value="MBC8595810.1"/>
    <property type="molecule type" value="Genomic_DNA"/>
</dbReference>
<dbReference type="RefSeq" id="WP_262431429.1">
    <property type="nucleotide sequence ID" value="NZ_JACRTE010000002.1"/>
</dbReference>
<dbReference type="CDD" id="cd06574">
    <property type="entry name" value="TM_PBP1_branched-chain-AA_like"/>
    <property type="match status" value="1"/>
</dbReference>
<sequence>MGILSIASGILEQGFIFGIMALGIYITYKILDFPDLSVDGTFPLGAAVSTKLILSGVNPWLGLLGAFVSGTLAGMLTGFFHVKLKIKDLLSGILTMTLLYSVNYRIVGKPNEFFMGESTVFSTVNSLFPNMPPAYKPYTALLTVFVIAVIVKYVLDWYLGTKSGFLLKSVGSNEALVITLAEDPGKVKIIGLAICNGLVALAGAIYSQRSTQFDISSGTGMLVMGLAAVIIGTTVFSKMKFLRVTTGVLVGMIVYKACITLAISSGLQSSDMNLVVTVLFVLTLVFSDISKKKGAAKNA</sequence>
<dbReference type="AlphaFoldDB" id="A0A926FCL5"/>
<keyword evidence="2" id="KW-1003">Cell membrane</keyword>
<feature type="transmembrane region" description="Helical" evidence="6">
    <location>
        <begin position="218"/>
        <end position="236"/>
    </location>
</feature>
<feature type="transmembrane region" description="Helical" evidence="6">
    <location>
        <begin position="248"/>
        <end position="266"/>
    </location>
</feature>
<evidence type="ECO:0000313" key="7">
    <source>
        <dbReference type="EMBL" id="MBC8595810.1"/>
    </source>
</evidence>
<evidence type="ECO:0000256" key="2">
    <source>
        <dbReference type="ARBA" id="ARBA00022475"/>
    </source>
</evidence>
<dbReference type="Proteomes" id="UP000647416">
    <property type="component" value="Unassembled WGS sequence"/>
</dbReference>
<dbReference type="PANTHER" id="PTHR32196">
    <property type="entry name" value="ABC TRANSPORTER PERMEASE PROTEIN YPHD-RELATED-RELATED"/>
    <property type="match status" value="1"/>
</dbReference>
<reference evidence="7" key="1">
    <citation type="submission" date="2020-08" db="EMBL/GenBank/DDBJ databases">
        <title>Genome public.</title>
        <authorList>
            <person name="Liu C."/>
            <person name="Sun Q."/>
        </authorList>
    </citation>
    <scope>NUCLEOTIDE SEQUENCE</scope>
    <source>
        <strain evidence="7">NSJ-50</strain>
    </source>
</reference>
<dbReference type="InterPro" id="IPR001851">
    <property type="entry name" value="ABC_transp_permease"/>
</dbReference>
<keyword evidence="3 6" id="KW-0812">Transmembrane</keyword>
<evidence type="ECO:0000256" key="1">
    <source>
        <dbReference type="ARBA" id="ARBA00004651"/>
    </source>
</evidence>
<keyword evidence="4 6" id="KW-1133">Transmembrane helix</keyword>
<accession>A0A926FCL5</accession>
<dbReference type="Pfam" id="PF02653">
    <property type="entry name" value="BPD_transp_2"/>
    <property type="match status" value="1"/>
</dbReference>
<proteinExistence type="predicted"/>
<organism evidence="7 8">
    <name type="scientific">Qingrenia yutianensis</name>
    <dbReference type="NCBI Taxonomy" id="2763676"/>
    <lineage>
        <taxon>Bacteria</taxon>
        <taxon>Bacillati</taxon>
        <taxon>Bacillota</taxon>
        <taxon>Clostridia</taxon>
        <taxon>Eubacteriales</taxon>
        <taxon>Oscillospiraceae</taxon>
        <taxon>Qingrenia</taxon>
    </lineage>
</organism>
<comment type="caution">
    <text evidence="7">The sequence shown here is derived from an EMBL/GenBank/DDBJ whole genome shotgun (WGS) entry which is preliminary data.</text>
</comment>
<feature type="transmembrane region" description="Helical" evidence="6">
    <location>
        <begin position="138"/>
        <end position="159"/>
    </location>
</feature>
<evidence type="ECO:0000256" key="4">
    <source>
        <dbReference type="ARBA" id="ARBA00022989"/>
    </source>
</evidence>
<evidence type="ECO:0000256" key="5">
    <source>
        <dbReference type="ARBA" id="ARBA00023136"/>
    </source>
</evidence>
<evidence type="ECO:0000313" key="8">
    <source>
        <dbReference type="Proteomes" id="UP000647416"/>
    </source>
</evidence>
<evidence type="ECO:0000256" key="3">
    <source>
        <dbReference type="ARBA" id="ARBA00022692"/>
    </source>
</evidence>
<protein>
    <submittedName>
        <fullName evidence="7">ABC transporter permease</fullName>
    </submittedName>
</protein>
<feature type="transmembrane region" description="Helical" evidence="6">
    <location>
        <begin position="7"/>
        <end position="28"/>
    </location>
</feature>